<accession>A0A0U3K1H0</accession>
<dbReference type="Proteomes" id="UP000059542">
    <property type="component" value="Chromosome"/>
</dbReference>
<dbReference type="EMBL" id="CP013909">
    <property type="protein sequence ID" value="ALW86415.1"/>
    <property type="molecule type" value="Genomic_DNA"/>
</dbReference>
<dbReference type="STRING" id="1411621.AUC43_15775"/>
<name>A0A0U3K1H0_9BACT</name>
<dbReference type="AlphaFoldDB" id="A0A0U3K1H0"/>
<protein>
    <submittedName>
        <fullName evidence="1">Uncharacterized protein</fullName>
    </submittedName>
</protein>
<sequence>MLFMGLLPLVVGCSLTSSEVEPNLPTGRISGGNTLVYQAEGLPVVAHNDSSFGTIISSIFGGKGPVSGYLDFTNQLVIHGVDSQNPPAAGQKQHVLHLELPAFQGPGTYALGAPETFYQVSVFNSDKRLDSPLTFYPVSAPGARVTVTQWDAASRHLQGTFSVKLVEQGTGQSVALTDGRFDLILDQ</sequence>
<proteinExistence type="predicted"/>
<gene>
    <name evidence="1" type="ORF">AUC43_15775</name>
</gene>
<organism evidence="1 2">
    <name type="scientific">Hymenobacter sedentarius</name>
    <dbReference type="NCBI Taxonomy" id="1411621"/>
    <lineage>
        <taxon>Bacteria</taxon>
        <taxon>Pseudomonadati</taxon>
        <taxon>Bacteroidota</taxon>
        <taxon>Cytophagia</taxon>
        <taxon>Cytophagales</taxon>
        <taxon>Hymenobacteraceae</taxon>
        <taxon>Hymenobacter</taxon>
    </lineage>
</organism>
<keyword evidence="2" id="KW-1185">Reference proteome</keyword>
<dbReference type="KEGG" id="hyg:AUC43_15775"/>
<evidence type="ECO:0000313" key="2">
    <source>
        <dbReference type="Proteomes" id="UP000059542"/>
    </source>
</evidence>
<evidence type="ECO:0000313" key="1">
    <source>
        <dbReference type="EMBL" id="ALW86415.1"/>
    </source>
</evidence>
<reference evidence="1 2" key="1">
    <citation type="submission" date="2015-12" db="EMBL/GenBank/DDBJ databases">
        <authorList>
            <person name="Shamseldin A."/>
            <person name="Moawad H."/>
            <person name="Abd El-Rahim W.M."/>
            <person name="Sadowsky M.J."/>
        </authorList>
    </citation>
    <scope>NUCLEOTIDE SEQUENCE [LARGE SCALE GENOMIC DNA]</scope>
    <source>
        <strain evidence="1 2">DG5B</strain>
    </source>
</reference>